<protein>
    <submittedName>
        <fullName evidence="1">DUF2332 domain-containing protein</fullName>
    </submittedName>
</protein>
<dbReference type="InterPro" id="IPR011200">
    <property type="entry name" value="UCP012608"/>
</dbReference>
<dbReference type="OrthoDB" id="8899077at2"/>
<evidence type="ECO:0000313" key="1">
    <source>
        <dbReference type="EMBL" id="RXZ70443.1"/>
    </source>
</evidence>
<gene>
    <name evidence="1" type="ORF">ESP51_09790</name>
</gene>
<dbReference type="EMBL" id="SDPN01000015">
    <property type="protein sequence ID" value="RXZ70443.1"/>
    <property type="molecule type" value="Genomic_DNA"/>
</dbReference>
<comment type="caution">
    <text evidence="1">The sequence shown here is derived from an EMBL/GenBank/DDBJ whole genome shotgun (WGS) entry which is preliminary data.</text>
</comment>
<accession>A0A4Q2L225</accession>
<dbReference type="Pfam" id="PF10094">
    <property type="entry name" value="DUF2332"/>
    <property type="match status" value="1"/>
</dbReference>
<keyword evidence="2" id="KW-1185">Reference proteome</keyword>
<dbReference type="RefSeq" id="WP_129520722.1">
    <property type="nucleotide sequence ID" value="NZ_SDPN01000015.1"/>
</dbReference>
<organism evidence="1 2">
    <name type="scientific">Agromyces albus</name>
    <dbReference type="NCBI Taxonomy" id="205332"/>
    <lineage>
        <taxon>Bacteria</taxon>
        <taxon>Bacillati</taxon>
        <taxon>Actinomycetota</taxon>
        <taxon>Actinomycetes</taxon>
        <taxon>Micrococcales</taxon>
        <taxon>Microbacteriaceae</taxon>
        <taxon>Agromyces</taxon>
    </lineage>
</organism>
<sequence length="328" mass="35607">MHTSVDPSAPTPDRYRAFAEVESRGMSTTYEAWALGAADDPATLRLIDELPPAKRQPNLVFAAARFQGVPAGPYSLFREWLHAHWVEVRATALTHATQTNEAARCALHLPVLARLQGPLALLEVGASAGLCLYPDRYSYRYTGHPQLDPVDGPSEVVLDCEASAAVPIPELLPDVVWRAGIDLNPLDVRRPDDLAWLDALIWPEHDDRRARLQAAARIAAADPPHIVAGDLNERLAGLAAEAPSDATLVVFHTAVLAYLDEAARAEFVGTVRGLPGHWVSVEGRTIVPGIAVREDSARDGTQFVLALDGEQLAWAQPHGRALRWVANP</sequence>
<reference evidence="1 2" key="1">
    <citation type="submission" date="2019-01" db="EMBL/GenBank/DDBJ databases">
        <title>Agromyces.</title>
        <authorList>
            <person name="Li J."/>
        </authorList>
    </citation>
    <scope>NUCLEOTIDE SEQUENCE [LARGE SCALE GENOMIC DNA]</scope>
    <source>
        <strain evidence="1 2">DSM 15934</strain>
    </source>
</reference>
<dbReference type="AlphaFoldDB" id="A0A4Q2L225"/>
<name>A0A4Q2L225_9MICO</name>
<proteinExistence type="predicted"/>
<evidence type="ECO:0000313" key="2">
    <source>
        <dbReference type="Proteomes" id="UP000293865"/>
    </source>
</evidence>
<dbReference type="Proteomes" id="UP000293865">
    <property type="component" value="Unassembled WGS sequence"/>
</dbReference>